<dbReference type="GO" id="GO:0015074">
    <property type="term" value="P:DNA integration"/>
    <property type="evidence" value="ECO:0007669"/>
    <property type="project" value="InterPro"/>
</dbReference>
<dbReference type="Gene3D" id="1.10.443.10">
    <property type="entry name" value="Intergrase catalytic core"/>
    <property type="match status" value="1"/>
</dbReference>
<comment type="caution">
    <text evidence="3">The sequence shown here is derived from an EMBL/GenBank/DDBJ whole genome shotgun (WGS) entry which is preliminary data.</text>
</comment>
<dbReference type="RefSeq" id="WP_145861918.1">
    <property type="nucleotide sequence ID" value="NZ_RPFW01000011.1"/>
</dbReference>
<reference evidence="3 4" key="1">
    <citation type="submission" date="2018-11" db="EMBL/GenBank/DDBJ databases">
        <title>Trebonia kvetii gen.nov., sp.nov., a novel acidophilic actinobacterium, and proposal of the new actinobacterial family Treboniaceae fam. nov.</title>
        <authorList>
            <person name="Rapoport D."/>
            <person name="Sagova-Mareckova M."/>
            <person name="Sedlacek I."/>
            <person name="Provaznik J."/>
            <person name="Kralova S."/>
            <person name="Pavlinic D."/>
            <person name="Benes V."/>
            <person name="Kopecky J."/>
        </authorList>
    </citation>
    <scope>NUCLEOTIDE SEQUENCE [LARGE SCALE GENOMIC DNA]</scope>
    <source>
        <strain evidence="3 4">15Tr583</strain>
    </source>
</reference>
<dbReference type="GO" id="GO:0006310">
    <property type="term" value="P:DNA recombination"/>
    <property type="evidence" value="ECO:0007669"/>
    <property type="project" value="UniProtKB-KW"/>
</dbReference>
<keyword evidence="1" id="KW-0233">DNA recombination</keyword>
<dbReference type="SUPFAM" id="SSF56349">
    <property type="entry name" value="DNA breaking-rejoining enzymes"/>
    <property type="match status" value="1"/>
</dbReference>
<name>A0A6P2BL82_9ACTN</name>
<evidence type="ECO:0000256" key="1">
    <source>
        <dbReference type="ARBA" id="ARBA00023172"/>
    </source>
</evidence>
<evidence type="ECO:0000313" key="4">
    <source>
        <dbReference type="Proteomes" id="UP000460272"/>
    </source>
</evidence>
<proteinExistence type="predicted"/>
<feature type="region of interest" description="Disordered" evidence="2">
    <location>
        <begin position="1"/>
        <end position="38"/>
    </location>
</feature>
<dbReference type="EMBL" id="RPFW01000011">
    <property type="protein sequence ID" value="TVY99818.1"/>
    <property type="molecule type" value="Genomic_DNA"/>
</dbReference>
<evidence type="ECO:0000313" key="3">
    <source>
        <dbReference type="EMBL" id="TVY99818.1"/>
    </source>
</evidence>
<dbReference type="GO" id="GO:0003677">
    <property type="term" value="F:DNA binding"/>
    <property type="evidence" value="ECO:0007669"/>
    <property type="project" value="InterPro"/>
</dbReference>
<accession>A0A6P2BL82</accession>
<dbReference type="InterPro" id="IPR013762">
    <property type="entry name" value="Integrase-like_cat_sf"/>
</dbReference>
<feature type="compositionally biased region" description="Basic and acidic residues" evidence="2">
    <location>
        <begin position="20"/>
        <end position="37"/>
    </location>
</feature>
<keyword evidence="4" id="KW-1185">Reference proteome</keyword>
<sequence>MACTSSRWSAGSPGLAEEGDWQRDEDLQAREPTKDDPLGPLFRIVLLRGARRGEAAGLRWPDSDLDSGYVRVRRPIVLVRGAVTESTPKTAHYTHIEAEAHKAAAEAVAKLVESASS</sequence>
<evidence type="ECO:0008006" key="5">
    <source>
        <dbReference type="Google" id="ProtNLM"/>
    </source>
</evidence>
<organism evidence="3 4">
    <name type="scientific">Trebonia kvetii</name>
    <dbReference type="NCBI Taxonomy" id="2480626"/>
    <lineage>
        <taxon>Bacteria</taxon>
        <taxon>Bacillati</taxon>
        <taxon>Actinomycetota</taxon>
        <taxon>Actinomycetes</taxon>
        <taxon>Streptosporangiales</taxon>
        <taxon>Treboniaceae</taxon>
        <taxon>Trebonia</taxon>
    </lineage>
</organism>
<dbReference type="InterPro" id="IPR011010">
    <property type="entry name" value="DNA_brk_join_enz"/>
</dbReference>
<protein>
    <recommendedName>
        <fullName evidence="5">Tyr recombinase domain-containing protein</fullName>
    </recommendedName>
</protein>
<dbReference type="Proteomes" id="UP000460272">
    <property type="component" value="Unassembled WGS sequence"/>
</dbReference>
<evidence type="ECO:0000256" key="2">
    <source>
        <dbReference type="SAM" id="MobiDB-lite"/>
    </source>
</evidence>
<dbReference type="AlphaFoldDB" id="A0A6P2BL82"/>
<gene>
    <name evidence="3" type="ORF">EAS64_39890</name>
</gene>